<reference evidence="6 7" key="1">
    <citation type="submission" date="2024-01" db="EMBL/GenBank/DDBJ databases">
        <title>Genome assemblies of Stephania.</title>
        <authorList>
            <person name="Yang L."/>
        </authorList>
    </citation>
    <scope>NUCLEOTIDE SEQUENCE [LARGE SCALE GENOMIC DNA]</scope>
    <source>
        <strain evidence="6">JXDWG</strain>
        <tissue evidence="6">Leaf</tissue>
    </source>
</reference>
<keyword evidence="4" id="KW-0472">Membrane</keyword>
<dbReference type="CDD" id="cd06464">
    <property type="entry name" value="ACD_sHsps-like"/>
    <property type="match status" value="1"/>
</dbReference>
<dbReference type="AlphaFoldDB" id="A0AAP0JVT2"/>
<feature type="domain" description="SHSP" evidence="5">
    <location>
        <begin position="11"/>
        <end position="118"/>
    </location>
</feature>
<feature type="transmembrane region" description="Helical" evidence="4">
    <location>
        <begin position="223"/>
        <end position="243"/>
    </location>
</feature>
<evidence type="ECO:0000313" key="7">
    <source>
        <dbReference type="Proteomes" id="UP001419268"/>
    </source>
</evidence>
<dbReference type="SUPFAM" id="SSF49764">
    <property type="entry name" value="HSP20-like chaperones"/>
    <property type="match status" value="1"/>
</dbReference>
<dbReference type="Proteomes" id="UP001419268">
    <property type="component" value="Unassembled WGS sequence"/>
</dbReference>
<dbReference type="Gene3D" id="2.60.40.790">
    <property type="match status" value="1"/>
</dbReference>
<evidence type="ECO:0000256" key="4">
    <source>
        <dbReference type="SAM" id="Phobius"/>
    </source>
</evidence>
<feature type="compositionally biased region" description="Basic and acidic residues" evidence="3">
    <location>
        <begin position="162"/>
        <end position="190"/>
    </location>
</feature>
<dbReference type="EMBL" id="JBBNAG010000004">
    <property type="protein sequence ID" value="KAK9140774.1"/>
    <property type="molecule type" value="Genomic_DNA"/>
</dbReference>
<evidence type="ECO:0000256" key="1">
    <source>
        <dbReference type="PROSITE-ProRule" id="PRU00285"/>
    </source>
</evidence>
<dbReference type="InterPro" id="IPR008978">
    <property type="entry name" value="HSP20-like_chaperone"/>
</dbReference>
<comment type="similarity">
    <text evidence="1 2">Belongs to the small heat shock protein (HSP20) family.</text>
</comment>
<dbReference type="PROSITE" id="PS01031">
    <property type="entry name" value="SHSP"/>
    <property type="match status" value="1"/>
</dbReference>
<evidence type="ECO:0000256" key="3">
    <source>
        <dbReference type="SAM" id="MobiDB-lite"/>
    </source>
</evidence>
<proteinExistence type="inferred from homology"/>
<keyword evidence="4" id="KW-0812">Transmembrane</keyword>
<accession>A0AAP0JVT2</accession>
<gene>
    <name evidence="6" type="ORF">Scep_010455</name>
</gene>
<comment type="caution">
    <text evidence="6">The sequence shown here is derived from an EMBL/GenBank/DDBJ whole genome shotgun (WGS) entry which is preliminary data.</text>
</comment>
<protein>
    <recommendedName>
        <fullName evidence="5">SHSP domain-containing protein</fullName>
    </recommendedName>
</protein>
<organism evidence="6 7">
    <name type="scientific">Stephania cephalantha</name>
    <dbReference type="NCBI Taxonomy" id="152367"/>
    <lineage>
        <taxon>Eukaryota</taxon>
        <taxon>Viridiplantae</taxon>
        <taxon>Streptophyta</taxon>
        <taxon>Embryophyta</taxon>
        <taxon>Tracheophyta</taxon>
        <taxon>Spermatophyta</taxon>
        <taxon>Magnoliopsida</taxon>
        <taxon>Ranunculales</taxon>
        <taxon>Menispermaceae</taxon>
        <taxon>Menispermoideae</taxon>
        <taxon>Cissampelideae</taxon>
        <taxon>Stephania</taxon>
    </lineage>
</organism>
<sequence>MDSKDSAAVTERSYEEFQPKITWKLEECPVYELTVPDFKKEHLNVKLDQAEGILKINGERPLGGNRWQQFSKTIPVSKDSKINDFNAKLSNGVLRIALPKTVTELDAPPQKLHQLAPTTTKTNGLKEKTTSDVGSDDSANKANKLGELMKADSTTTTTSSASKERDDIGDDDKGKEGNETKDEGIDHGTGDNEDGLMSDDDDDDHHHEQQYSSGVARLRRPRWVMTVIVVVIAVMVIGAYTRFMLRTLSGEEDHQGEL</sequence>
<feature type="compositionally biased region" description="Acidic residues" evidence="3">
    <location>
        <begin position="191"/>
        <end position="203"/>
    </location>
</feature>
<name>A0AAP0JVT2_9MAGN</name>
<dbReference type="Pfam" id="PF00011">
    <property type="entry name" value="HSP20"/>
    <property type="match status" value="1"/>
</dbReference>
<feature type="region of interest" description="Disordered" evidence="3">
    <location>
        <begin position="108"/>
        <end position="214"/>
    </location>
</feature>
<keyword evidence="4" id="KW-1133">Transmembrane helix</keyword>
<evidence type="ECO:0000259" key="5">
    <source>
        <dbReference type="PROSITE" id="PS01031"/>
    </source>
</evidence>
<keyword evidence="7" id="KW-1185">Reference proteome</keyword>
<dbReference type="InterPro" id="IPR002068">
    <property type="entry name" value="A-crystallin/Hsp20_dom"/>
</dbReference>
<evidence type="ECO:0000256" key="2">
    <source>
        <dbReference type="RuleBase" id="RU003616"/>
    </source>
</evidence>
<evidence type="ECO:0000313" key="6">
    <source>
        <dbReference type="EMBL" id="KAK9140774.1"/>
    </source>
</evidence>